<dbReference type="InterPro" id="IPR034122">
    <property type="entry name" value="Retropepsin-like_bacterial"/>
</dbReference>
<dbReference type="Gene3D" id="2.40.70.10">
    <property type="entry name" value="Acid Proteases"/>
    <property type="match status" value="2"/>
</dbReference>
<dbReference type="GO" id="GO:0004190">
    <property type="term" value="F:aspartic-type endopeptidase activity"/>
    <property type="evidence" value="ECO:0007669"/>
    <property type="project" value="UniProtKB-KW"/>
</dbReference>
<organism evidence="7 8">
    <name type="scientific">Massilia cellulosiltytica</name>
    <dbReference type="NCBI Taxonomy" id="2683234"/>
    <lineage>
        <taxon>Bacteria</taxon>
        <taxon>Pseudomonadati</taxon>
        <taxon>Pseudomonadota</taxon>
        <taxon>Betaproteobacteria</taxon>
        <taxon>Burkholderiales</taxon>
        <taxon>Oxalobacteraceae</taxon>
        <taxon>Telluria group</taxon>
        <taxon>Massilia</taxon>
    </lineage>
</organism>
<dbReference type="Pfam" id="PF13650">
    <property type="entry name" value="Asp_protease_2"/>
    <property type="match status" value="1"/>
</dbReference>
<dbReference type="SUPFAM" id="SSF81901">
    <property type="entry name" value="HCP-like"/>
    <property type="match status" value="1"/>
</dbReference>
<dbReference type="SUPFAM" id="SSF50630">
    <property type="entry name" value="Acid proteases"/>
    <property type="match status" value="2"/>
</dbReference>
<dbReference type="Gene3D" id="1.25.40.10">
    <property type="entry name" value="Tetratricopeptide repeat domain"/>
    <property type="match status" value="1"/>
</dbReference>
<dbReference type="InterPro" id="IPR021109">
    <property type="entry name" value="Peptidase_aspartic_dom_sf"/>
</dbReference>
<comment type="caution">
    <text evidence="7">The sequence shown here is derived from an EMBL/GenBank/DDBJ whole genome shotgun (WGS) entry which is preliminary data.</text>
</comment>
<keyword evidence="2" id="KW-0645">Protease</keyword>
<feature type="domain" description="Peptidase A2" evidence="6">
    <location>
        <begin position="64"/>
        <end position="101"/>
    </location>
</feature>
<dbReference type="AlphaFoldDB" id="A0A7X3G0B7"/>
<evidence type="ECO:0000256" key="4">
    <source>
        <dbReference type="ARBA" id="ARBA00022801"/>
    </source>
</evidence>
<keyword evidence="5" id="KW-0732">Signal</keyword>
<dbReference type="CDD" id="cd05483">
    <property type="entry name" value="retropepsin_like_bacteria"/>
    <property type="match status" value="2"/>
</dbReference>
<evidence type="ECO:0000256" key="2">
    <source>
        <dbReference type="ARBA" id="ARBA00022670"/>
    </source>
</evidence>
<evidence type="ECO:0000313" key="7">
    <source>
        <dbReference type="EMBL" id="MVW61313.1"/>
    </source>
</evidence>
<dbReference type="PANTHER" id="PTHR12917:SF1">
    <property type="entry name" value="AT13091P"/>
    <property type="match status" value="1"/>
</dbReference>
<keyword evidence="3" id="KW-0064">Aspartyl protease</keyword>
<dbReference type="SMART" id="SM00671">
    <property type="entry name" value="SEL1"/>
    <property type="match status" value="1"/>
</dbReference>
<dbReference type="GO" id="GO:0006508">
    <property type="term" value="P:proteolysis"/>
    <property type="evidence" value="ECO:0007669"/>
    <property type="project" value="UniProtKB-KW"/>
</dbReference>
<proteinExistence type="inferred from homology"/>
<feature type="chain" id="PRO_5030759617" description="Peptidase A2 domain-containing protein" evidence="5">
    <location>
        <begin position="28"/>
        <end position="514"/>
    </location>
</feature>
<evidence type="ECO:0000313" key="8">
    <source>
        <dbReference type="Proteomes" id="UP000443353"/>
    </source>
</evidence>
<dbReference type="EMBL" id="WSES01000004">
    <property type="protein sequence ID" value="MVW61313.1"/>
    <property type="molecule type" value="Genomic_DNA"/>
</dbReference>
<gene>
    <name evidence="7" type="ORF">GPY61_15395</name>
</gene>
<dbReference type="Pfam" id="PF13975">
    <property type="entry name" value="gag-asp_proteas"/>
    <property type="match status" value="1"/>
</dbReference>
<dbReference type="InterPro" id="IPR001995">
    <property type="entry name" value="Peptidase_A2_cat"/>
</dbReference>
<comment type="similarity">
    <text evidence="1">Belongs to the DDI1 family.</text>
</comment>
<keyword evidence="8" id="KW-1185">Reference proteome</keyword>
<reference evidence="7 8" key="1">
    <citation type="submission" date="2019-12" db="EMBL/GenBank/DDBJ databases">
        <authorList>
            <person name="Li C."/>
            <person name="Zhao J."/>
        </authorList>
    </citation>
    <scope>NUCLEOTIDE SEQUENCE [LARGE SCALE GENOMIC DNA]</scope>
    <source>
        <strain evidence="7 8">NEAU-DD11</strain>
    </source>
</reference>
<dbReference type="RefSeq" id="WP_056124265.1">
    <property type="nucleotide sequence ID" value="NZ_WSES01000004.1"/>
</dbReference>
<evidence type="ECO:0000256" key="5">
    <source>
        <dbReference type="SAM" id="SignalP"/>
    </source>
</evidence>
<feature type="signal peptide" evidence="5">
    <location>
        <begin position="1"/>
        <end position="27"/>
    </location>
</feature>
<evidence type="ECO:0000259" key="6">
    <source>
        <dbReference type="PROSITE" id="PS50175"/>
    </source>
</evidence>
<protein>
    <recommendedName>
        <fullName evidence="6">Peptidase A2 domain-containing protein</fullName>
    </recommendedName>
</protein>
<keyword evidence="4" id="KW-0378">Hydrolase</keyword>
<sequence length="514" mass="55669">MTMPTLPIFRALPLVLAALCSSARVHAEDTPPKCTYVEVASLPIRYVGQGLEPAVDGTINGTPATMLIDTGSDQTHMTMNAATRRDLNLFMTGRYVEGLGGLSRLYGVRLKDFAIGPAHAGRRPELTVIGSTTFTPSFDAIVGAPFLLQADLELDLQAKRMKFYRPLECQKAELLLWKENTVVLPFGRNYGKSPNPHFTVVVNGKEMDALIDSGAHRSFMMLDAAKKAGIDVNGPDAVRMGDSGGIGSDRAPHWIAPVKTMQIGQETISNVELGIIDSQGSRTADVYLGQDFLRTHRVLFAMSQEKLYIAYLGGDVFTRGTGLEPWMRAEADAGNADAQYALAQVYNTGRGVPRDPLQAGVWLDMAAQGGQPNASLLRGRRQMLAGQLDTAIPQLRHALDLLPADRVGPLWLYIARVRHGEAALAQTELEAALKQQKEDDWPAPIADFYLGKTNAARLLEEAGKDAKLAHARTCMAQTYMAEWHDARGDAAEASALKAALRANCAPAAARKPAP</sequence>
<evidence type="ECO:0000256" key="1">
    <source>
        <dbReference type="ARBA" id="ARBA00009136"/>
    </source>
</evidence>
<accession>A0A7X3G0B7</accession>
<dbReference type="InterPro" id="IPR011990">
    <property type="entry name" value="TPR-like_helical_dom_sf"/>
</dbReference>
<dbReference type="Proteomes" id="UP000443353">
    <property type="component" value="Unassembled WGS sequence"/>
</dbReference>
<name>A0A7X3G0B7_9BURK</name>
<dbReference type="PANTHER" id="PTHR12917">
    <property type="entry name" value="ASPARTYL PROTEASE DDI-RELATED"/>
    <property type="match status" value="1"/>
</dbReference>
<evidence type="ECO:0000256" key="3">
    <source>
        <dbReference type="ARBA" id="ARBA00022750"/>
    </source>
</evidence>
<dbReference type="PROSITE" id="PS50175">
    <property type="entry name" value="ASP_PROT_RETROV"/>
    <property type="match status" value="1"/>
</dbReference>
<dbReference type="InterPro" id="IPR006597">
    <property type="entry name" value="Sel1-like"/>
</dbReference>